<accession>A0A6I3L0R1</accession>
<name>A0A6I3L0R1_9NOCA</name>
<evidence type="ECO:0000256" key="1">
    <source>
        <dbReference type="SAM" id="MobiDB-lite"/>
    </source>
</evidence>
<reference evidence="2 3" key="1">
    <citation type="submission" date="2019-11" db="EMBL/GenBank/DDBJ databases">
        <title>Nocardia sp. nov. CT2-14 isolated from soil.</title>
        <authorList>
            <person name="Kanchanasin P."/>
            <person name="Tanasupawat S."/>
            <person name="Yuki M."/>
            <person name="Kudo T."/>
        </authorList>
    </citation>
    <scope>NUCLEOTIDE SEQUENCE [LARGE SCALE GENOMIC DNA]</scope>
    <source>
        <strain evidence="2 3">CT2-14</strain>
    </source>
</reference>
<sequence length="118" mass="13365">MLGLKVQRAQHALEQIRGVGVVNGIRVIVDAEDRLLSVTVGEEAAIMAAYQAAVEDKRPKVDEALRELRADTTFEAISTYTKANSARLEAERVERQRKQEEEFDDDYYKRGSIKAPDW</sequence>
<organism evidence="2 3">
    <name type="scientific">Nocardia aurantiaca</name>
    <dbReference type="NCBI Taxonomy" id="2675850"/>
    <lineage>
        <taxon>Bacteria</taxon>
        <taxon>Bacillati</taxon>
        <taxon>Actinomycetota</taxon>
        <taxon>Actinomycetes</taxon>
        <taxon>Mycobacteriales</taxon>
        <taxon>Nocardiaceae</taxon>
        <taxon>Nocardia</taxon>
    </lineage>
</organism>
<dbReference type="Proteomes" id="UP000432464">
    <property type="component" value="Unassembled WGS sequence"/>
</dbReference>
<dbReference type="RefSeq" id="WP_154788542.1">
    <property type="nucleotide sequence ID" value="NZ_WMBB01000006.1"/>
</dbReference>
<gene>
    <name evidence="2" type="ORF">GLP40_15400</name>
</gene>
<keyword evidence="3" id="KW-1185">Reference proteome</keyword>
<dbReference type="EMBL" id="WMBB01000006">
    <property type="protein sequence ID" value="MTE14144.1"/>
    <property type="molecule type" value="Genomic_DNA"/>
</dbReference>
<feature type="region of interest" description="Disordered" evidence="1">
    <location>
        <begin position="88"/>
        <end position="118"/>
    </location>
</feature>
<evidence type="ECO:0000313" key="3">
    <source>
        <dbReference type="Proteomes" id="UP000432464"/>
    </source>
</evidence>
<dbReference type="AlphaFoldDB" id="A0A6I3L0R1"/>
<proteinExistence type="predicted"/>
<evidence type="ECO:0000313" key="2">
    <source>
        <dbReference type="EMBL" id="MTE14144.1"/>
    </source>
</evidence>
<comment type="caution">
    <text evidence="2">The sequence shown here is derived from an EMBL/GenBank/DDBJ whole genome shotgun (WGS) entry which is preliminary data.</text>
</comment>
<feature type="compositionally biased region" description="Basic and acidic residues" evidence="1">
    <location>
        <begin position="88"/>
        <end position="100"/>
    </location>
</feature>
<protein>
    <submittedName>
        <fullName evidence="2">Uncharacterized protein</fullName>
    </submittedName>
</protein>